<sequence>MVSRKKKSDSVADREQFVLRTAEALRAIPGVVSVTPDVADQVPPDDAQLADLRRHAVSVELEED</sequence>
<organism evidence="1 2">
    <name type="scientific">Pyxidicoccus fallax</name>
    <dbReference type="NCBI Taxonomy" id="394095"/>
    <lineage>
        <taxon>Bacteria</taxon>
        <taxon>Pseudomonadati</taxon>
        <taxon>Myxococcota</taxon>
        <taxon>Myxococcia</taxon>
        <taxon>Myxococcales</taxon>
        <taxon>Cystobacterineae</taxon>
        <taxon>Myxococcaceae</taxon>
        <taxon>Pyxidicoccus</taxon>
    </lineage>
</organism>
<name>A0A848LVP5_9BACT</name>
<dbReference type="Proteomes" id="UP000518300">
    <property type="component" value="Unassembled WGS sequence"/>
</dbReference>
<accession>A0A848LVP5</accession>
<protein>
    <submittedName>
        <fullName evidence="1">Uncharacterized protein</fullName>
    </submittedName>
</protein>
<gene>
    <name evidence="1" type="ORF">HG543_45860</name>
</gene>
<dbReference type="RefSeq" id="WP_169351296.1">
    <property type="nucleotide sequence ID" value="NZ_JABBJJ010000387.1"/>
</dbReference>
<reference evidence="1 2" key="1">
    <citation type="submission" date="2020-04" db="EMBL/GenBank/DDBJ databases">
        <title>Draft genome of Pyxidicoccus fallax type strain.</title>
        <authorList>
            <person name="Whitworth D.E."/>
        </authorList>
    </citation>
    <scope>NUCLEOTIDE SEQUENCE [LARGE SCALE GENOMIC DNA]</scope>
    <source>
        <strain evidence="1 2">DSM 14698</strain>
    </source>
</reference>
<dbReference type="AlphaFoldDB" id="A0A848LVP5"/>
<evidence type="ECO:0000313" key="2">
    <source>
        <dbReference type="Proteomes" id="UP000518300"/>
    </source>
</evidence>
<evidence type="ECO:0000313" key="1">
    <source>
        <dbReference type="EMBL" id="NMO22137.1"/>
    </source>
</evidence>
<proteinExistence type="predicted"/>
<dbReference type="EMBL" id="JABBJJ010000387">
    <property type="protein sequence ID" value="NMO22137.1"/>
    <property type="molecule type" value="Genomic_DNA"/>
</dbReference>
<keyword evidence="2" id="KW-1185">Reference proteome</keyword>
<comment type="caution">
    <text evidence="1">The sequence shown here is derived from an EMBL/GenBank/DDBJ whole genome shotgun (WGS) entry which is preliminary data.</text>
</comment>